<dbReference type="RefSeq" id="WP_190857362.1">
    <property type="nucleotide sequence ID" value="NZ_JACXIY010000001.1"/>
</dbReference>
<comment type="caution">
    <text evidence="6">The sequence shown here is derived from an EMBL/GenBank/DDBJ whole genome shotgun (WGS) entry which is preliminary data.</text>
</comment>
<evidence type="ECO:0000256" key="1">
    <source>
        <dbReference type="ARBA" id="ARBA00008834"/>
    </source>
</evidence>
<evidence type="ECO:0000256" key="3">
    <source>
        <dbReference type="ARBA" id="ARBA00023295"/>
    </source>
</evidence>
<dbReference type="InterPro" id="IPR011050">
    <property type="entry name" value="Pectin_lyase_fold/virulence"/>
</dbReference>
<keyword evidence="3 4" id="KW-0326">Glycosidase</keyword>
<dbReference type="SUPFAM" id="SSF51126">
    <property type="entry name" value="Pectin lyase-like"/>
    <property type="match status" value="1"/>
</dbReference>
<name>A0A927H480_9BACL</name>
<organism evidence="6 7">
    <name type="scientific">Paenibacillus arenilitoris</name>
    <dbReference type="NCBI Taxonomy" id="2772299"/>
    <lineage>
        <taxon>Bacteria</taxon>
        <taxon>Bacillati</taxon>
        <taxon>Bacillota</taxon>
        <taxon>Bacilli</taxon>
        <taxon>Bacillales</taxon>
        <taxon>Paenibacillaceae</taxon>
        <taxon>Paenibacillus</taxon>
    </lineage>
</organism>
<dbReference type="PANTHER" id="PTHR31339">
    <property type="entry name" value="PECTIN LYASE-RELATED"/>
    <property type="match status" value="1"/>
</dbReference>
<dbReference type="InterPro" id="IPR051801">
    <property type="entry name" value="GH28_Enzymes"/>
</dbReference>
<sequence length="522" mass="56976">MFEQLEAIQADLPGIPDYSVTITDYGAVGDGAFDNTKAFHEAIEACSEAGGGKVVIPPGIWLTGPLTLRSRIELHAAAGSLVVFSKRFDRYPILLSTYEGKRTYRCQSPLDGEGLEDIAITGGGVFDGSGDAWRPVKKSKLTDSQWRRLLQSGGVADGNEMWWPTPAARDGQEILARIEGTGSDNPADYEPARDYLRPCLLSLRNCKRILLDGPTFQNSAAWCLHPWASEQITIRSLTVRNPWYAQNGDGLDIDSCKYVTVEDCSFDVGDDAICLKSGKDEAGRLLGMPSERIRIRNCTVYRGHGGIVVGSEMSGGIKDVSVSDCTFIGTDIGIRFKSCRGRGGVVENIFIERIRMKDMIGDAISFNLFYEGKAGSGEYPDEAMVPVTAETPVFRNIRIRDIVCAGAQTALLINGLPEMPVDNLSVKRAVMTSKEGIVCRNGTNVSLRDMVLSIQEKPLVTLHQCRNIRIEQVSGTGTAKGDRLLAVTGERSRQIDCVALKADQARRITVDSEVDRGEVVLK</sequence>
<dbReference type="InterPro" id="IPR012334">
    <property type="entry name" value="Pectin_lyas_fold"/>
</dbReference>
<dbReference type="PANTHER" id="PTHR31339:SF9">
    <property type="entry name" value="PLASMIN AND FIBRONECTIN-BINDING PROTEIN A"/>
    <property type="match status" value="1"/>
</dbReference>
<dbReference type="Gene3D" id="2.160.20.10">
    <property type="entry name" value="Single-stranded right-handed beta-helix, Pectin lyase-like"/>
    <property type="match status" value="1"/>
</dbReference>
<dbReference type="SMART" id="SM00710">
    <property type="entry name" value="PbH1"/>
    <property type="match status" value="5"/>
</dbReference>
<dbReference type="GO" id="GO:0005975">
    <property type="term" value="P:carbohydrate metabolic process"/>
    <property type="evidence" value="ECO:0007669"/>
    <property type="project" value="InterPro"/>
</dbReference>
<comment type="similarity">
    <text evidence="1 4">Belongs to the glycosyl hydrolase 28 family.</text>
</comment>
<dbReference type="PROSITE" id="PS00502">
    <property type="entry name" value="POLYGALACTURONASE"/>
    <property type="match status" value="1"/>
</dbReference>
<dbReference type="EMBL" id="JACXIY010000001">
    <property type="protein sequence ID" value="MBD2867092.1"/>
    <property type="molecule type" value="Genomic_DNA"/>
</dbReference>
<dbReference type="Proteomes" id="UP000632125">
    <property type="component" value="Unassembled WGS sequence"/>
</dbReference>
<dbReference type="Pfam" id="PF12708">
    <property type="entry name" value="Pect-lyase_RHGA_epim"/>
    <property type="match status" value="1"/>
</dbReference>
<evidence type="ECO:0000313" key="6">
    <source>
        <dbReference type="EMBL" id="MBD2867092.1"/>
    </source>
</evidence>
<feature type="domain" description="Rhamnogalacturonase A/B/Epimerase-like pectate lyase" evidence="5">
    <location>
        <begin position="21"/>
        <end position="74"/>
    </location>
</feature>
<accession>A0A927H480</accession>
<dbReference type="GO" id="GO:0004650">
    <property type="term" value="F:polygalacturonase activity"/>
    <property type="evidence" value="ECO:0007669"/>
    <property type="project" value="InterPro"/>
</dbReference>
<reference evidence="6" key="1">
    <citation type="submission" date="2020-09" db="EMBL/GenBank/DDBJ databases">
        <title>A novel bacterium of genus Paenibacillus, isolated from South China Sea.</title>
        <authorList>
            <person name="Huang H."/>
            <person name="Mo K."/>
            <person name="Hu Y."/>
        </authorList>
    </citation>
    <scope>NUCLEOTIDE SEQUENCE</scope>
    <source>
        <strain evidence="6">IB182493</strain>
    </source>
</reference>
<proteinExistence type="inferred from homology"/>
<evidence type="ECO:0000259" key="5">
    <source>
        <dbReference type="Pfam" id="PF12708"/>
    </source>
</evidence>
<evidence type="ECO:0000313" key="7">
    <source>
        <dbReference type="Proteomes" id="UP000632125"/>
    </source>
</evidence>
<evidence type="ECO:0000256" key="4">
    <source>
        <dbReference type="RuleBase" id="RU361169"/>
    </source>
</evidence>
<evidence type="ECO:0000256" key="2">
    <source>
        <dbReference type="ARBA" id="ARBA00022801"/>
    </source>
</evidence>
<dbReference type="Pfam" id="PF00295">
    <property type="entry name" value="Glyco_hydro_28"/>
    <property type="match status" value="1"/>
</dbReference>
<keyword evidence="2 4" id="KW-0378">Hydrolase</keyword>
<dbReference type="AlphaFoldDB" id="A0A927H480"/>
<protein>
    <submittedName>
        <fullName evidence="6">Glycoside hydrolase family 28 protein</fullName>
    </submittedName>
</protein>
<gene>
    <name evidence="6" type="ORF">IDH41_00770</name>
</gene>
<dbReference type="InterPro" id="IPR024535">
    <property type="entry name" value="RHGA/B-epi-like_pectate_lyase"/>
</dbReference>
<keyword evidence="7" id="KW-1185">Reference proteome</keyword>
<dbReference type="InterPro" id="IPR006626">
    <property type="entry name" value="PbH1"/>
</dbReference>
<dbReference type="InterPro" id="IPR000743">
    <property type="entry name" value="Glyco_hydro_28"/>
</dbReference>